<keyword evidence="1" id="KW-0732">Signal</keyword>
<organism evidence="3 4">
    <name type="scientific">Hephaestia caeni</name>
    <dbReference type="NCBI Taxonomy" id="645617"/>
    <lineage>
        <taxon>Bacteria</taxon>
        <taxon>Pseudomonadati</taxon>
        <taxon>Pseudomonadota</taxon>
        <taxon>Alphaproteobacteria</taxon>
        <taxon>Sphingomonadales</taxon>
        <taxon>Sphingomonadaceae</taxon>
        <taxon>Hephaestia</taxon>
    </lineage>
</organism>
<evidence type="ECO:0000313" key="3">
    <source>
        <dbReference type="EMBL" id="RIA47122.1"/>
    </source>
</evidence>
<protein>
    <submittedName>
        <fullName evidence="3">Serine aminopeptidase S33 family</fullName>
    </submittedName>
</protein>
<dbReference type="AlphaFoldDB" id="A0A397PDL4"/>
<keyword evidence="3" id="KW-0645">Protease</keyword>
<evidence type="ECO:0000313" key="4">
    <source>
        <dbReference type="Proteomes" id="UP000266568"/>
    </source>
</evidence>
<keyword evidence="3" id="KW-0031">Aminopeptidase</keyword>
<name>A0A397PDL4_9SPHN</name>
<feature type="chain" id="PRO_5017303885" evidence="1">
    <location>
        <begin position="20"/>
        <end position="260"/>
    </location>
</feature>
<dbReference type="PROSITE" id="PS51257">
    <property type="entry name" value="PROKAR_LIPOPROTEIN"/>
    <property type="match status" value="1"/>
</dbReference>
<dbReference type="GO" id="GO:0004177">
    <property type="term" value="F:aminopeptidase activity"/>
    <property type="evidence" value="ECO:0007669"/>
    <property type="project" value="UniProtKB-KW"/>
</dbReference>
<evidence type="ECO:0000259" key="2">
    <source>
        <dbReference type="Pfam" id="PF12146"/>
    </source>
</evidence>
<dbReference type="Pfam" id="PF12146">
    <property type="entry name" value="Hydrolase_4"/>
    <property type="match status" value="1"/>
</dbReference>
<keyword evidence="3" id="KW-0378">Hydrolase</keyword>
<dbReference type="EMBL" id="QXDC01000002">
    <property type="protein sequence ID" value="RIA47122.1"/>
    <property type="molecule type" value="Genomic_DNA"/>
</dbReference>
<dbReference type="Gene3D" id="3.40.50.1820">
    <property type="entry name" value="alpha/beta hydrolase"/>
    <property type="match status" value="1"/>
</dbReference>
<dbReference type="Proteomes" id="UP000266568">
    <property type="component" value="Unassembled WGS sequence"/>
</dbReference>
<dbReference type="OrthoDB" id="63241at2"/>
<keyword evidence="4" id="KW-1185">Reference proteome</keyword>
<dbReference type="InterPro" id="IPR029058">
    <property type="entry name" value="AB_hydrolase_fold"/>
</dbReference>
<gene>
    <name evidence="3" type="ORF">DFR49_1690</name>
</gene>
<dbReference type="RefSeq" id="WP_119035124.1">
    <property type="nucleotide sequence ID" value="NZ_QXDC01000002.1"/>
</dbReference>
<sequence>MIRPLLAAGLLALAAGCQNQPAETAAANNAAAAEPAIKPAVVWLQSADKKSIRGDFYEADHAKALILLFHQAGSSKGEYATIAPKLVAAGYSALAIDARAGGDMYGHNETVERMGGSKPYEEAIDDLDGAVRWARPIGLPVVLWGSSYSASLVIPVASSYPELVKAVLSFSPGEYMRDKHSVGRAAQYLPQPIFITSANDPKEIAAAQAIAARVPDDRATFFTPPDGAIHGSSTLIEAKDPTGAAPTWQAVMDFLKKTVG</sequence>
<dbReference type="InterPro" id="IPR022742">
    <property type="entry name" value="Hydrolase_4"/>
</dbReference>
<reference evidence="3 4" key="1">
    <citation type="submission" date="2018-08" db="EMBL/GenBank/DDBJ databases">
        <title>Genomic Encyclopedia of Type Strains, Phase IV (KMG-IV): sequencing the most valuable type-strain genomes for metagenomic binning, comparative biology and taxonomic classification.</title>
        <authorList>
            <person name="Goeker M."/>
        </authorList>
    </citation>
    <scope>NUCLEOTIDE SEQUENCE [LARGE SCALE GENOMIC DNA]</scope>
    <source>
        <strain evidence="3 4">DSM 25527</strain>
    </source>
</reference>
<feature type="domain" description="Serine aminopeptidase S33" evidence="2">
    <location>
        <begin position="61"/>
        <end position="179"/>
    </location>
</feature>
<dbReference type="SUPFAM" id="SSF53474">
    <property type="entry name" value="alpha/beta-Hydrolases"/>
    <property type="match status" value="1"/>
</dbReference>
<accession>A0A397PDL4</accession>
<evidence type="ECO:0000256" key="1">
    <source>
        <dbReference type="SAM" id="SignalP"/>
    </source>
</evidence>
<proteinExistence type="predicted"/>
<feature type="signal peptide" evidence="1">
    <location>
        <begin position="1"/>
        <end position="19"/>
    </location>
</feature>
<comment type="caution">
    <text evidence="3">The sequence shown here is derived from an EMBL/GenBank/DDBJ whole genome shotgun (WGS) entry which is preliminary data.</text>
</comment>